<dbReference type="GO" id="GO:0016887">
    <property type="term" value="F:ATP hydrolysis activity"/>
    <property type="evidence" value="ECO:0007669"/>
    <property type="project" value="InterPro"/>
</dbReference>
<dbReference type="GO" id="GO:0046677">
    <property type="term" value="P:response to antibiotic"/>
    <property type="evidence" value="ECO:0007669"/>
    <property type="project" value="UniProtKB-KW"/>
</dbReference>
<comment type="caution">
    <text evidence="10">The sequence shown here is derived from an EMBL/GenBank/DDBJ whole genome shotgun (WGS) entry which is preliminary data.</text>
</comment>
<dbReference type="SMART" id="SM00382">
    <property type="entry name" value="AAA"/>
    <property type="match status" value="1"/>
</dbReference>
<evidence type="ECO:0000313" key="11">
    <source>
        <dbReference type="Proteomes" id="UP000823858"/>
    </source>
</evidence>
<dbReference type="PROSITE" id="PS00211">
    <property type="entry name" value="ABC_TRANSPORTER_1"/>
    <property type="match status" value="1"/>
</dbReference>
<dbReference type="AlphaFoldDB" id="A0A9D2QEA6"/>
<keyword evidence="3" id="KW-1003">Cell membrane</keyword>
<dbReference type="GO" id="GO:0055085">
    <property type="term" value="P:transmembrane transport"/>
    <property type="evidence" value="ECO:0007669"/>
    <property type="project" value="UniProtKB-ARBA"/>
</dbReference>
<gene>
    <name evidence="10" type="ORF">H9751_02840</name>
</gene>
<feature type="domain" description="ABC transporter" evidence="9">
    <location>
        <begin position="17"/>
        <end position="242"/>
    </location>
</feature>
<dbReference type="Gene3D" id="3.40.50.300">
    <property type="entry name" value="P-loop containing nucleotide triphosphate hydrolases"/>
    <property type="match status" value="1"/>
</dbReference>
<dbReference type="InterPro" id="IPR003439">
    <property type="entry name" value="ABC_transporter-like_ATP-bd"/>
</dbReference>
<dbReference type="EMBL" id="DWVP01000004">
    <property type="protein sequence ID" value="HJC84484.1"/>
    <property type="molecule type" value="Genomic_DNA"/>
</dbReference>
<dbReference type="FunFam" id="3.40.50.300:FF:000589">
    <property type="entry name" value="ABC transporter, ATP-binding subunit"/>
    <property type="match status" value="1"/>
</dbReference>
<evidence type="ECO:0000256" key="3">
    <source>
        <dbReference type="ARBA" id="ARBA00022475"/>
    </source>
</evidence>
<dbReference type="PROSITE" id="PS50893">
    <property type="entry name" value="ABC_TRANSPORTER_2"/>
    <property type="match status" value="1"/>
</dbReference>
<name>A0A9D2QEA6_9CORY</name>
<dbReference type="InterPro" id="IPR027417">
    <property type="entry name" value="P-loop_NTPase"/>
</dbReference>
<reference evidence="10" key="1">
    <citation type="journal article" date="2021" name="PeerJ">
        <title>Extensive microbial diversity within the chicken gut microbiome revealed by metagenomics and culture.</title>
        <authorList>
            <person name="Gilroy R."/>
            <person name="Ravi A."/>
            <person name="Getino M."/>
            <person name="Pursley I."/>
            <person name="Horton D.L."/>
            <person name="Alikhan N.F."/>
            <person name="Baker D."/>
            <person name="Gharbi K."/>
            <person name="Hall N."/>
            <person name="Watson M."/>
            <person name="Adriaenssens E.M."/>
            <person name="Foster-Nyarko E."/>
            <person name="Jarju S."/>
            <person name="Secka A."/>
            <person name="Antonio M."/>
            <person name="Oren A."/>
            <person name="Chaudhuri R.R."/>
            <person name="La Ragione R."/>
            <person name="Hildebrand F."/>
            <person name="Pallen M.J."/>
        </authorList>
    </citation>
    <scope>NUCLEOTIDE SEQUENCE</scope>
    <source>
        <strain evidence="10">ChiHjej13B12-4958</strain>
    </source>
</reference>
<keyword evidence="6" id="KW-1278">Translocase</keyword>
<keyword evidence="7" id="KW-0472">Membrane</keyword>
<evidence type="ECO:0000256" key="1">
    <source>
        <dbReference type="ARBA" id="ARBA00004202"/>
    </source>
</evidence>
<proteinExistence type="predicted"/>
<comment type="subcellular location">
    <subcellularLocation>
        <location evidence="1">Cell membrane</location>
        <topology evidence="1">Peripheral membrane protein</topology>
    </subcellularLocation>
</comment>
<keyword evidence="2" id="KW-0813">Transport</keyword>
<evidence type="ECO:0000256" key="6">
    <source>
        <dbReference type="ARBA" id="ARBA00022967"/>
    </source>
</evidence>
<evidence type="ECO:0000256" key="2">
    <source>
        <dbReference type="ARBA" id="ARBA00022448"/>
    </source>
</evidence>
<reference evidence="10" key="2">
    <citation type="submission" date="2021-04" db="EMBL/GenBank/DDBJ databases">
        <authorList>
            <person name="Gilroy R."/>
        </authorList>
    </citation>
    <scope>NUCLEOTIDE SEQUENCE</scope>
    <source>
        <strain evidence="10">ChiHjej13B12-4958</strain>
    </source>
</reference>
<accession>A0A9D2QEA6</accession>
<organism evidence="10 11">
    <name type="scientific">Candidatus Corynebacterium faecigallinarum</name>
    <dbReference type="NCBI Taxonomy" id="2838528"/>
    <lineage>
        <taxon>Bacteria</taxon>
        <taxon>Bacillati</taxon>
        <taxon>Actinomycetota</taxon>
        <taxon>Actinomycetes</taxon>
        <taxon>Mycobacteriales</taxon>
        <taxon>Corynebacteriaceae</taxon>
        <taxon>Corynebacterium</taxon>
    </lineage>
</organism>
<evidence type="ECO:0000256" key="7">
    <source>
        <dbReference type="ARBA" id="ARBA00023136"/>
    </source>
</evidence>
<dbReference type="Proteomes" id="UP000823858">
    <property type="component" value="Unassembled WGS sequence"/>
</dbReference>
<keyword evidence="5 10" id="KW-0067">ATP-binding</keyword>
<protein>
    <submittedName>
        <fullName evidence="10">ABC transporter ATP-binding protein</fullName>
    </submittedName>
</protein>
<evidence type="ECO:0000256" key="5">
    <source>
        <dbReference type="ARBA" id="ARBA00022840"/>
    </source>
</evidence>
<dbReference type="InterPro" id="IPR050763">
    <property type="entry name" value="ABC_transporter_ATP-binding"/>
</dbReference>
<evidence type="ECO:0000313" key="10">
    <source>
        <dbReference type="EMBL" id="HJC84484.1"/>
    </source>
</evidence>
<dbReference type="GO" id="GO:0005524">
    <property type="term" value="F:ATP binding"/>
    <property type="evidence" value="ECO:0007669"/>
    <property type="project" value="UniProtKB-KW"/>
</dbReference>
<dbReference type="PANTHER" id="PTHR42711">
    <property type="entry name" value="ABC TRANSPORTER ATP-BINDING PROTEIN"/>
    <property type="match status" value="1"/>
</dbReference>
<dbReference type="CDD" id="cd03230">
    <property type="entry name" value="ABC_DR_subfamily_A"/>
    <property type="match status" value="1"/>
</dbReference>
<evidence type="ECO:0000256" key="8">
    <source>
        <dbReference type="ARBA" id="ARBA00023251"/>
    </source>
</evidence>
<dbReference type="SUPFAM" id="SSF52540">
    <property type="entry name" value="P-loop containing nucleoside triphosphate hydrolases"/>
    <property type="match status" value="1"/>
</dbReference>
<dbReference type="Pfam" id="PF00005">
    <property type="entry name" value="ABC_tran"/>
    <property type="match status" value="1"/>
</dbReference>
<evidence type="ECO:0000256" key="4">
    <source>
        <dbReference type="ARBA" id="ARBA00022741"/>
    </source>
</evidence>
<dbReference type="InterPro" id="IPR003593">
    <property type="entry name" value="AAA+_ATPase"/>
</dbReference>
<dbReference type="InterPro" id="IPR017871">
    <property type="entry name" value="ABC_transporter-like_CS"/>
</dbReference>
<dbReference type="PANTHER" id="PTHR42711:SF16">
    <property type="entry name" value="ABC TRANSPORTER ATP-BINDING PROTEIN"/>
    <property type="match status" value="1"/>
</dbReference>
<keyword evidence="4" id="KW-0547">Nucleotide-binding</keyword>
<evidence type="ECO:0000259" key="9">
    <source>
        <dbReference type="PROSITE" id="PS50893"/>
    </source>
</evidence>
<keyword evidence="8" id="KW-0046">Antibiotic resistance</keyword>
<dbReference type="GO" id="GO:0005886">
    <property type="term" value="C:plasma membrane"/>
    <property type="evidence" value="ECO:0007669"/>
    <property type="project" value="UniProtKB-SubCell"/>
</dbReference>
<sequence length="318" mass="33658">MTSAGTAAPEPAPEPALRLRGVVKRYGSTTAVDGLDLTVGQAEVLALLGPNGAGKTSTIEMCEGFLVPDAGTVEVLGMNPVEDTDRLRGRIGVMLQGGGAYPGIRVGEMLRLAASYSADPLDPDWLLRTVGLTGHERSTFRRLSGGQQQRLSLALALVGRPELVFLDEPTAGLDAQSRLAVWDLVSSLRADGVSVVLTTHLMDEAEALADRVVIIDHGRVVAQGSISELTSSAEPRTTITTSRPLNAEVLAGRLSDHGAELTVSRHNQVTVSATVTPSLVTAITAEAERQNVLVTALEVDQRSLENVFLDITGREMRP</sequence>